<sequence>MDFAGAGISMPIDDEETRHSFVMDLISAAACPSPSPSPVFLDDDSMDSGYSGSCQGKIKVVRCIKISFFQMAQSYKLHRHRPEEFFLLVFFYLTNGVRFGVGFGDGWKEKKVGGNFCF</sequence>
<evidence type="ECO:0000313" key="2">
    <source>
        <dbReference type="WBParaSite" id="nRc.2.0.1.t23764-RA"/>
    </source>
</evidence>
<proteinExistence type="predicted"/>
<reference evidence="2" key="1">
    <citation type="submission" date="2022-11" db="UniProtKB">
        <authorList>
            <consortium name="WormBaseParasite"/>
        </authorList>
    </citation>
    <scope>IDENTIFICATION</scope>
</reference>
<name>A0A915JBA2_ROMCU</name>
<protein>
    <submittedName>
        <fullName evidence="2">Uncharacterized protein</fullName>
    </submittedName>
</protein>
<evidence type="ECO:0000313" key="1">
    <source>
        <dbReference type="Proteomes" id="UP000887565"/>
    </source>
</evidence>
<keyword evidence="1" id="KW-1185">Reference proteome</keyword>
<dbReference type="Proteomes" id="UP000887565">
    <property type="component" value="Unplaced"/>
</dbReference>
<dbReference type="AlphaFoldDB" id="A0A915JBA2"/>
<accession>A0A915JBA2</accession>
<dbReference type="WBParaSite" id="nRc.2.0.1.t23764-RA">
    <property type="protein sequence ID" value="nRc.2.0.1.t23764-RA"/>
    <property type="gene ID" value="nRc.2.0.1.g23764"/>
</dbReference>
<organism evidence="1 2">
    <name type="scientific">Romanomermis culicivorax</name>
    <name type="common">Nematode worm</name>
    <dbReference type="NCBI Taxonomy" id="13658"/>
    <lineage>
        <taxon>Eukaryota</taxon>
        <taxon>Metazoa</taxon>
        <taxon>Ecdysozoa</taxon>
        <taxon>Nematoda</taxon>
        <taxon>Enoplea</taxon>
        <taxon>Dorylaimia</taxon>
        <taxon>Mermithida</taxon>
        <taxon>Mermithoidea</taxon>
        <taxon>Mermithidae</taxon>
        <taxon>Romanomermis</taxon>
    </lineage>
</organism>